<dbReference type="InterPro" id="IPR008983">
    <property type="entry name" value="Tumour_necrosis_fac-like_dom"/>
</dbReference>
<feature type="domain" description="C1q" evidence="5">
    <location>
        <begin position="178"/>
        <end position="307"/>
    </location>
</feature>
<keyword evidence="3 4" id="KW-0732">Signal</keyword>
<dbReference type="PANTHER" id="PTHR22923:SF116">
    <property type="entry name" value="C1Q DOMAIN-CONTAINING PROTEIN"/>
    <property type="match status" value="1"/>
</dbReference>
<dbReference type="EMBL" id="JARBDR010000496">
    <property type="protein sequence ID" value="KAJ8311480.1"/>
    <property type="molecule type" value="Genomic_DNA"/>
</dbReference>
<feature type="signal peptide" evidence="4">
    <location>
        <begin position="1"/>
        <end position="20"/>
    </location>
</feature>
<evidence type="ECO:0000256" key="1">
    <source>
        <dbReference type="ARBA" id="ARBA00004613"/>
    </source>
</evidence>
<feature type="chain" id="PRO_5045750246" description="C1q domain-containing protein" evidence="4">
    <location>
        <begin position="21"/>
        <end position="307"/>
    </location>
</feature>
<comment type="caution">
    <text evidence="6">The sequence shown here is derived from an EMBL/GenBank/DDBJ whole genome shotgun (WGS) entry which is preliminary data.</text>
</comment>
<dbReference type="InterPro" id="IPR001073">
    <property type="entry name" value="C1q_dom"/>
</dbReference>
<evidence type="ECO:0000256" key="4">
    <source>
        <dbReference type="SAM" id="SignalP"/>
    </source>
</evidence>
<sequence length="307" mass="34268">MKSQFIILFMGIIMIALVNSQVPRGNGQNMMRRRQRINNSLSNPGTAARPKNNLNNMNTMNNFNQNGVRPPRTKNQNFNNQNLNGQLNKRIQSQWQNQPVETTPGLNLFGRMGGSFGLIFGDLFNAIVEERVRGMRQDDKISDLQTEVAALRKEVNTLTKEMAIAKPLSQQLSDLIQSKSRKIAFVAELKTGKTFTPGTKIVFETAKFNKGQGYNTSDGIFYAPADGLYLFSAFIIAEAKGYHAQILKNDGVKDVPVGYMYTHDNNAWGSASTTIVASLKRGDKVWVNSFDKSLISNWSTFSGSLIR</sequence>
<comment type="subcellular location">
    <subcellularLocation>
        <location evidence="1">Secreted</location>
    </subcellularLocation>
</comment>
<dbReference type="InterPro" id="IPR050822">
    <property type="entry name" value="Cerebellin_Synaptic_Org"/>
</dbReference>
<accession>A0ABQ9F250</accession>
<dbReference type="Pfam" id="PF00386">
    <property type="entry name" value="C1q"/>
    <property type="match status" value="1"/>
</dbReference>
<name>A0ABQ9F250_TEGGR</name>
<evidence type="ECO:0000256" key="2">
    <source>
        <dbReference type="ARBA" id="ARBA00022525"/>
    </source>
</evidence>
<dbReference type="PANTHER" id="PTHR22923">
    <property type="entry name" value="CEREBELLIN-RELATED"/>
    <property type="match status" value="1"/>
</dbReference>
<protein>
    <recommendedName>
        <fullName evidence="5">C1q domain-containing protein</fullName>
    </recommendedName>
</protein>
<dbReference type="SMART" id="SM00110">
    <property type="entry name" value="C1Q"/>
    <property type="match status" value="1"/>
</dbReference>
<proteinExistence type="predicted"/>
<evidence type="ECO:0000313" key="7">
    <source>
        <dbReference type="Proteomes" id="UP001217089"/>
    </source>
</evidence>
<evidence type="ECO:0000313" key="6">
    <source>
        <dbReference type="EMBL" id="KAJ8311480.1"/>
    </source>
</evidence>
<keyword evidence="2" id="KW-0964">Secreted</keyword>
<dbReference type="SUPFAM" id="SSF49842">
    <property type="entry name" value="TNF-like"/>
    <property type="match status" value="1"/>
</dbReference>
<dbReference type="PRINTS" id="PR00007">
    <property type="entry name" value="COMPLEMNTC1Q"/>
</dbReference>
<evidence type="ECO:0000256" key="3">
    <source>
        <dbReference type="ARBA" id="ARBA00022729"/>
    </source>
</evidence>
<evidence type="ECO:0000259" key="5">
    <source>
        <dbReference type="PROSITE" id="PS50871"/>
    </source>
</evidence>
<reference evidence="6 7" key="1">
    <citation type="submission" date="2022-12" db="EMBL/GenBank/DDBJ databases">
        <title>Chromosome-level genome of Tegillarca granosa.</title>
        <authorList>
            <person name="Kim J."/>
        </authorList>
    </citation>
    <scope>NUCLEOTIDE SEQUENCE [LARGE SCALE GENOMIC DNA]</scope>
    <source>
        <strain evidence="6">Teg-2019</strain>
        <tissue evidence="6">Adductor muscle</tissue>
    </source>
</reference>
<dbReference type="Proteomes" id="UP001217089">
    <property type="component" value="Unassembled WGS sequence"/>
</dbReference>
<organism evidence="6 7">
    <name type="scientific">Tegillarca granosa</name>
    <name type="common">Malaysian cockle</name>
    <name type="synonym">Anadara granosa</name>
    <dbReference type="NCBI Taxonomy" id="220873"/>
    <lineage>
        <taxon>Eukaryota</taxon>
        <taxon>Metazoa</taxon>
        <taxon>Spiralia</taxon>
        <taxon>Lophotrochozoa</taxon>
        <taxon>Mollusca</taxon>
        <taxon>Bivalvia</taxon>
        <taxon>Autobranchia</taxon>
        <taxon>Pteriomorphia</taxon>
        <taxon>Arcoida</taxon>
        <taxon>Arcoidea</taxon>
        <taxon>Arcidae</taxon>
        <taxon>Tegillarca</taxon>
    </lineage>
</organism>
<dbReference type="Gene3D" id="2.60.120.40">
    <property type="match status" value="1"/>
</dbReference>
<dbReference type="PROSITE" id="PS50871">
    <property type="entry name" value="C1Q"/>
    <property type="match status" value="1"/>
</dbReference>
<keyword evidence="7" id="KW-1185">Reference proteome</keyword>
<gene>
    <name evidence="6" type="ORF">KUTeg_010835</name>
</gene>